<keyword evidence="8" id="KW-1185">Reference proteome</keyword>
<dbReference type="InterPro" id="IPR051681">
    <property type="entry name" value="Ser/Thr_Kinases-Pseudokinases"/>
</dbReference>
<dbReference type="PROSITE" id="PS00109">
    <property type="entry name" value="PROTEIN_KINASE_TYR"/>
    <property type="match status" value="1"/>
</dbReference>
<evidence type="ECO:0000256" key="1">
    <source>
        <dbReference type="ARBA" id="ARBA00022679"/>
    </source>
</evidence>
<feature type="domain" description="Protein kinase" evidence="6">
    <location>
        <begin position="92"/>
        <end position="351"/>
    </location>
</feature>
<dbReference type="InterPro" id="IPR011009">
    <property type="entry name" value="Kinase-like_dom_sf"/>
</dbReference>
<sequence length="351" mass="39054">MSHELEGPVSRNEFMSRAGRVGIEFFRKGVRTVIRVMRLGHGHPSTVENTPNVSRTLEPDSEPSNSPTMTATEIVRFLIEPGVPDITGDLKELDIDPILFGSSGYLYHAQYKEVDVAIRTVRIFVVLNSTNQHRLKAAAQELLDWLQLKHDNVVPLLGVASFHGQPSLVSPWMNCGLVDFRRSQSSFDWLKMCKQLSSAIAYLHSRSVVHGDIRAQNILVSDDGNAKVAGFGNSVLQEFTSPYRGGDSFTALSMRWTAPEILEGSTSKSQEADTYALGMTILEITTGRVPFDDIRSDHEVILKAMARSIPSRPSELDSLDQLWALLIQCWSSDSKARPKADQVLNVLENIY</sequence>
<keyword evidence="3 7" id="KW-0418">Kinase</keyword>
<dbReference type="InterPro" id="IPR008266">
    <property type="entry name" value="Tyr_kinase_AS"/>
</dbReference>
<evidence type="ECO:0000256" key="5">
    <source>
        <dbReference type="SAM" id="MobiDB-lite"/>
    </source>
</evidence>
<proteinExistence type="predicted"/>
<accession>A0A0B7FLG0</accession>
<dbReference type="EMBL" id="LN679444">
    <property type="protein sequence ID" value="CEL58796.1"/>
    <property type="molecule type" value="Genomic_DNA"/>
</dbReference>
<evidence type="ECO:0000256" key="2">
    <source>
        <dbReference type="ARBA" id="ARBA00022741"/>
    </source>
</evidence>
<dbReference type="Proteomes" id="UP000059188">
    <property type="component" value="Unassembled WGS sequence"/>
</dbReference>
<keyword evidence="4" id="KW-0067">ATP-binding</keyword>
<dbReference type="SUPFAM" id="SSF56112">
    <property type="entry name" value="Protein kinase-like (PK-like)"/>
    <property type="match status" value="1"/>
</dbReference>
<name>A0A0B7FLG0_THACB</name>
<dbReference type="Gene3D" id="1.10.510.10">
    <property type="entry name" value="Transferase(Phosphotransferase) domain 1"/>
    <property type="match status" value="1"/>
</dbReference>
<keyword evidence="1" id="KW-0808">Transferase</keyword>
<dbReference type="PANTHER" id="PTHR44329:SF288">
    <property type="entry name" value="MITOGEN-ACTIVATED PROTEIN KINASE KINASE KINASE 20"/>
    <property type="match status" value="1"/>
</dbReference>
<dbReference type="GO" id="GO:0005524">
    <property type="term" value="F:ATP binding"/>
    <property type="evidence" value="ECO:0007669"/>
    <property type="project" value="UniProtKB-KW"/>
</dbReference>
<dbReference type="GO" id="GO:0004674">
    <property type="term" value="F:protein serine/threonine kinase activity"/>
    <property type="evidence" value="ECO:0007669"/>
    <property type="project" value="TreeGrafter"/>
</dbReference>
<feature type="compositionally biased region" description="Polar residues" evidence="5">
    <location>
        <begin position="46"/>
        <end position="55"/>
    </location>
</feature>
<dbReference type="AlphaFoldDB" id="A0A0B7FLG0"/>
<evidence type="ECO:0000259" key="6">
    <source>
        <dbReference type="PROSITE" id="PS50011"/>
    </source>
</evidence>
<protein>
    <submittedName>
        <fullName evidence="7">Serine/threonine-protein kinase HT1</fullName>
    </submittedName>
</protein>
<feature type="region of interest" description="Disordered" evidence="5">
    <location>
        <begin position="42"/>
        <end position="67"/>
    </location>
</feature>
<evidence type="ECO:0000256" key="4">
    <source>
        <dbReference type="ARBA" id="ARBA00022840"/>
    </source>
</evidence>
<gene>
    <name evidence="7" type="ORF">RSOLAG1IB_12197</name>
</gene>
<evidence type="ECO:0000313" key="7">
    <source>
        <dbReference type="EMBL" id="CEL58796.1"/>
    </source>
</evidence>
<organism evidence="7 8">
    <name type="scientific">Thanatephorus cucumeris (strain AG1-IB / isolate 7/3/14)</name>
    <name type="common">Lettuce bottom rot fungus</name>
    <name type="synonym">Rhizoctonia solani</name>
    <dbReference type="NCBI Taxonomy" id="1108050"/>
    <lineage>
        <taxon>Eukaryota</taxon>
        <taxon>Fungi</taxon>
        <taxon>Dikarya</taxon>
        <taxon>Basidiomycota</taxon>
        <taxon>Agaricomycotina</taxon>
        <taxon>Agaricomycetes</taxon>
        <taxon>Cantharellales</taxon>
        <taxon>Ceratobasidiaceae</taxon>
        <taxon>Rhizoctonia</taxon>
        <taxon>Rhizoctonia solani AG-1</taxon>
    </lineage>
</organism>
<dbReference type="InterPro" id="IPR000719">
    <property type="entry name" value="Prot_kinase_dom"/>
</dbReference>
<dbReference type="STRING" id="1108050.A0A0B7FLG0"/>
<evidence type="ECO:0000256" key="3">
    <source>
        <dbReference type="ARBA" id="ARBA00022777"/>
    </source>
</evidence>
<dbReference type="Pfam" id="PF07714">
    <property type="entry name" value="PK_Tyr_Ser-Thr"/>
    <property type="match status" value="1"/>
</dbReference>
<dbReference type="OrthoDB" id="346907at2759"/>
<evidence type="ECO:0000313" key="8">
    <source>
        <dbReference type="Proteomes" id="UP000059188"/>
    </source>
</evidence>
<keyword evidence="2" id="KW-0547">Nucleotide-binding</keyword>
<dbReference type="InterPro" id="IPR001245">
    <property type="entry name" value="Ser-Thr/Tyr_kinase_cat_dom"/>
</dbReference>
<reference evidence="7 8" key="1">
    <citation type="submission" date="2014-11" db="EMBL/GenBank/DDBJ databases">
        <authorList>
            <person name="Wibberg Daniel"/>
        </authorList>
    </citation>
    <scope>NUCLEOTIDE SEQUENCE [LARGE SCALE GENOMIC DNA]</scope>
    <source>
        <strain evidence="7">Rhizoctonia solani AG1-IB 7/3/14</strain>
    </source>
</reference>
<dbReference type="PANTHER" id="PTHR44329">
    <property type="entry name" value="SERINE/THREONINE-PROTEIN KINASE TNNI3K-RELATED"/>
    <property type="match status" value="1"/>
</dbReference>
<dbReference type="PROSITE" id="PS50011">
    <property type="entry name" value="PROTEIN_KINASE_DOM"/>
    <property type="match status" value="1"/>
</dbReference>